<evidence type="ECO:0000313" key="2">
    <source>
        <dbReference type="Proteomes" id="UP000003639"/>
    </source>
</evidence>
<sequence length="116" mass="12948">MANHVETLYRFISDAGSIPAASTIYLCGKELNMPRYPKGYKDVEYRVPGRKRRVAGSTVATSDFLAMVHNDYPSLTVSQLRALITDREHYVLNPEAVSVLDSYIALGYGDHVPNLK</sequence>
<dbReference type="STRING" id="411467.BACCAP_03122"/>
<comment type="caution">
    <text evidence="1">The sequence shown here is derived from an EMBL/GenBank/DDBJ whole genome shotgun (WGS) entry which is preliminary data.</text>
</comment>
<evidence type="ECO:0000313" key="1">
    <source>
        <dbReference type="EMBL" id="EDM99194.1"/>
    </source>
</evidence>
<gene>
    <name evidence="1" type="ORF">BACCAP_03122</name>
</gene>
<accession>A6NY24</accession>
<protein>
    <submittedName>
        <fullName evidence="1">Uncharacterized protein</fullName>
    </submittedName>
</protein>
<dbReference type="EMBL" id="AAXG02000028">
    <property type="protein sequence ID" value="EDM99194.1"/>
    <property type="molecule type" value="Genomic_DNA"/>
</dbReference>
<name>A6NY24_9FIRM</name>
<dbReference type="Proteomes" id="UP000003639">
    <property type="component" value="Unassembled WGS sequence"/>
</dbReference>
<reference evidence="1 2" key="1">
    <citation type="submission" date="2007-04" db="EMBL/GenBank/DDBJ databases">
        <authorList>
            <person name="Fulton L."/>
            <person name="Clifton S."/>
            <person name="Fulton B."/>
            <person name="Xu J."/>
            <person name="Minx P."/>
            <person name="Pepin K.H."/>
            <person name="Johnson M."/>
            <person name="Thiruvilangam P."/>
            <person name="Bhonagiri V."/>
            <person name="Nash W.E."/>
            <person name="Mardis E.R."/>
            <person name="Wilson R.K."/>
        </authorList>
    </citation>
    <scope>NUCLEOTIDE SEQUENCE [LARGE SCALE GENOMIC DNA]</scope>
    <source>
        <strain evidence="1 2">ATCC 29799</strain>
    </source>
</reference>
<dbReference type="AlphaFoldDB" id="A6NY24"/>
<keyword evidence="2" id="KW-1185">Reference proteome</keyword>
<organism evidence="1 2">
    <name type="scientific">Pseudoflavonifractor capillosus ATCC 29799</name>
    <dbReference type="NCBI Taxonomy" id="411467"/>
    <lineage>
        <taxon>Bacteria</taxon>
        <taxon>Bacillati</taxon>
        <taxon>Bacillota</taxon>
        <taxon>Clostridia</taxon>
        <taxon>Eubacteriales</taxon>
        <taxon>Oscillospiraceae</taxon>
        <taxon>Pseudoflavonifractor</taxon>
    </lineage>
</organism>
<proteinExistence type="predicted"/>
<reference evidence="1 2" key="2">
    <citation type="submission" date="2007-06" db="EMBL/GenBank/DDBJ databases">
        <title>Draft genome sequence of Pseudoflavonifractor capillosus ATCC 29799.</title>
        <authorList>
            <person name="Sudarsanam P."/>
            <person name="Ley R."/>
            <person name="Guruge J."/>
            <person name="Turnbaugh P.J."/>
            <person name="Mahowald M."/>
            <person name="Liep D."/>
            <person name="Gordon J."/>
        </authorList>
    </citation>
    <scope>NUCLEOTIDE SEQUENCE [LARGE SCALE GENOMIC DNA]</scope>
    <source>
        <strain evidence="1 2">ATCC 29799</strain>
    </source>
</reference>